<proteinExistence type="predicted"/>
<organism evidence="1 2">
    <name type="scientific">Hygrophoropsis aurantiaca</name>
    <dbReference type="NCBI Taxonomy" id="72124"/>
    <lineage>
        <taxon>Eukaryota</taxon>
        <taxon>Fungi</taxon>
        <taxon>Dikarya</taxon>
        <taxon>Basidiomycota</taxon>
        <taxon>Agaricomycotina</taxon>
        <taxon>Agaricomycetes</taxon>
        <taxon>Agaricomycetidae</taxon>
        <taxon>Boletales</taxon>
        <taxon>Coniophorineae</taxon>
        <taxon>Hygrophoropsidaceae</taxon>
        <taxon>Hygrophoropsis</taxon>
    </lineage>
</organism>
<name>A0ACB7ZSJ5_9AGAM</name>
<dbReference type="Proteomes" id="UP000790377">
    <property type="component" value="Unassembled WGS sequence"/>
</dbReference>
<gene>
    <name evidence="1" type="ORF">BJ138DRAFT_74160</name>
</gene>
<evidence type="ECO:0000313" key="2">
    <source>
        <dbReference type="Proteomes" id="UP000790377"/>
    </source>
</evidence>
<sequence length="188" mass="21016">MSAQDGRSANFGQWLGLPTAGLSSLETPMARSLCGMSESVSVPHSKTPTHDIVYKVVPRYHNPDIAAVEPHSPAPHFQPLARLWNQLSYLHRWTHISPREHHDGGDRMQPTDPNSTSTPPENMQWQPPKSRRASTSQFQIASVSGWVQPNVRSDNRRGWGGLILGLYMRPLGTPQIPTSSRRLVSTRR</sequence>
<reference evidence="1" key="1">
    <citation type="journal article" date="2021" name="New Phytol.">
        <title>Evolutionary innovations through gain and loss of genes in the ectomycorrhizal Boletales.</title>
        <authorList>
            <person name="Wu G."/>
            <person name="Miyauchi S."/>
            <person name="Morin E."/>
            <person name="Kuo A."/>
            <person name="Drula E."/>
            <person name="Varga T."/>
            <person name="Kohler A."/>
            <person name="Feng B."/>
            <person name="Cao Y."/>
            <person name="Lipzen A."/>
            <person name="Daum C."/>
            <person name="Hundley H."/>
            <person name="Pangilinan J."/>
            <person name="Johnson J."/>
            <person name="Barry K."/>
            <person name="LaButti K."/>
            <person name="Ng V."/>
            <person name="Ahrendt S."/>
            <person name="Min B."/>
            <person name="Choi I.G."/>
            <person name="Park H."/>
            <person name="Plett J.M."/>
            <person name="Magnuson J."/>
            <person name="Spatafora J.W."/>
            <person name="Nagy L.G."/>
            <person name="Henrissat B."/>
            <person name="Grigoriev I.V."/>
            <person name="Yang Z.L."/>
            <person name="Xu J."/>
            <person name="Martin F.M."/>
        </authorList>
    </citation>
    <scope>NUCLEOTIDE SEQUENCE</scope>
    <source>
        <strain evidence="1">ATCC 28755</strain>
    </source>
</reference>
<keyword evidence="2" id="KW-1185">Reference proteome</keyword>
<comment type="caution">
    <text evidence="1">The sequence shown here is derived from an EMBL/GenBank/DDBJ whole genome shotgun (WGS) entry which is preliminary data.</text>
</comment>
<evidence type="ECO:0000313" key="1">
    <source>
        <dbReference type="EMBL" id="KAH7903824.1"/>
    </source>
</evidence>
<accession>A0ACB7ZSJ5</accession>
<dbReference type="EMBL" id="MU268739">
    <property type="protein sequence ID" value="KAH7903824.1"/>
    <property type="molecule type" value="Genomic_DNA"/>
</dbReference>
<protein>
    <submittedName>
        <fullName evidence="1">Uncharacterized protein</fullName>
    </submittedName>
</protein>